<evidence type="ECO:0000313" key="2">
    <source>
        <dbReference type="Proteomes" id="UP001610444"/>
    </source>
</evidence>
<reference evidence="1 2" key="1">
    <citation type="submission" date="2024-07" db="EMBL/GenBank/DDBJ databases">
        <title>Section-level genome sequencing and comparative genomics of Aspergillus sections Usti and Cavernicolus.</title>
        <authorList>
            <consortium name="Lawrence Berkeley National Laboratory"/>
            <person name="Nybo J.L."/>
            <person name="Vesth T.C."/>
            <person name="Theobald S."/>
            <person name="Frisvad J.C."/>
            <person name="Larsen T.O."/>
            <person name="Kjaerboelling I."/>
            <person name="Rothschild-Mancinelli K."/>
            <person name="Lyhne E.K."/>
            <person name="Kogle M.E."/>
            <person name="Barry K."/>
            <person name="Clum A."/>
            <person name="Na H."/>
            <person name="Ledsgaard L."/>
            <person name="Lin J."/>
            <person name="Lipzen A."/>
            <person name="Kuo A."/>
            <person name="Riley R."/>
            <person name="Mondo S."/>
            <person name="LaButti K."/>
            <person name="Haridas S."/>
            <person name="Pangalinan J."/>
            <person name="Salamov A.A."/>
            <person name="Simmons B.A."/>
            <person name="Magnuson J.K."/>
            <person name="Chen J."/>
            <person name="Drula E."/>
            <person name="Henrissat B."/>
            <person name="Wiebenga A."/>
            <person name="Lubbers R.J."/>
            <person name="Gomes A.C."/>
            <person name="Macurrencykelacurrency M.R."/>
            <person name="Stajich J."/>
            <person name="Grigoriev I.V."/>
            <person name="Mortensen U.H."/>
            <person name="De vries R.P."/>
            <person name="Baker S.E."/>
            <person name="Andersen M.R."/>
        </authorList>
    </citation>
    <scope>NUCLEOTIDE SEQUENCE [LARGE SCALE GENOMIC DNA]</scope>
    <source>
        <strain evidence="1 2">CBS 756.74</strain>
    </source>
</reference>
<dbReference type="EMBL" id="JBFXLR010000011">
    <property type="protein sequence ID" value="KAL2854787.1"/>
    <property type="molecule type" value="Genomic_DNA"/>
</dbReference>
<dbReference type="Proteomes" id="UP001610444">
    <property type="component" value="Unassembled WGS sequence"/>
</dbReference>
<proteinExistence type="predicted"/>
<dbReference type="RefSeq" id="XP_070901651.1">
    <property type="nucleotide sequence ID" value="XM_071045010.1"/>
</dbReference>
<evidence type="ECO:0000313" key="1">
    <source>
        <dbReference type="EMBL" id="KAL2854787.1"/>
    </source>
</evidence>
<name>A0ABR4KU50_9EURO</name>
<comment type="caution">
    <text evidence="1">The sequence shown here is derived from an EMBL/GenBank/DDBJ whole genome shotgun (WGS) entry which is preliminary data.</text>
</comment>
<accession>A0ABR4KU50</accession>
<protein>
    <recommendedName>
        <fullName evidence="3">HNH nuclease domain-containing protein</fullName>
    </recommendedName>
</protein>
<gene>
    <name evidence="1" type="ORF">BJX68DRAFT_264680</name>
</gene>
<keyword evidence="2" id="KW-1185">Reference proteome</keyword>
<dbReference type="GeneID" id="98160174"/>
<evidence type="ECO:0008006" key="3">
    <source>
        <dbReference type="Google" id="ProtNLM"/>
    </source>
</evidence>
<organism evidence="1 2">
    <name type="scientific">Aspergillus pseudodeflectus</name>
    <dbReference type="NCBI Taxonomy" id="176178"/>
    <lineage>
        <taxon>Eukaryota</taxon>
        <taxon>Fungi</taxon>
        <taxon>Dikarya</taxon>
        <taxon>Ascomycota</taxon>
        <taxon>Pezizomycotina</taxon>
        <taxon>Eurotiomycetes</taxon>
        <taxon>Eurotiomycetidae</taxon>
        <taxon>Eurotiales</taxon>
        <taxon>Aspergillaceae</taxon>
        <taxon>Aspergillus</taxon>
        <taxon>Aspergillus subgen. Nidulantes</taxon>
    </lineage>
</organism>
<sequence length="286" mass="33206">MFLVNYLTQPKITFPARINYQFESQIARLLDETGVPNFMWGEPYLGILGSSTAGFVGSPRPIDKAGEAPCKHGREKCPIFDKRSTHPYPDHHFHTDRTYPEAWPHFPICVNLYKKSRLFWEFPDPTLGPPSATDPYYMLVGDPRIRTDNHMVHGGRGPKPADLYPVKMAVPARYTEAMVLLQLRDAYGQRTRLHWQVELIYLLDPGQIFARNLDPQDLQPAFRDYLVADNADDSDTGHRLFCRLFLDLKREKRIPPPERPWEADVGREWSQVLREYHIPFDQSDLE</sequence>